<sequence>MQDTIESILKDLFSVDFKKVSNELCVDMYNSLSNSLSANKNEVSIVTELCSVIDNRKYKKFSFHAKKIHGKASNVEFKNKNRVTVKELSDMAVISILTDNKKILFEKTAFIQNKKEIGQNKWDIEQDQLFLLRNFPTFIPKTGLLRRLKNNNVILINRTKSLGNYGLFQKPGEMIIVNAETIFTTQKNGNVVYNDLSSASQHTISSSNIFWLPYYDDFICDLFHYLYRFQLSICNKGIIPFIDTCPISLNIYDVIQNLVNFNIGEVASINSNIINSDLAEINNVLLNSIGLRFENSVISEDPEFESNIAVLVFQIDIGNME</sequence>
<accession>A0A0E2E750</accession>
<proteinExistence type="predicted"/>
<dbReference type="Proteomes" id="UP000011705">
    <property type="component" value="Chromosome"/>
</dbReference>
<evidence type="ECO:0000313" key="1">
    <source>
        <dbReference type="EMBL" id="EMB35290.1"/>
    </source>
</evidence>
<protein>
    <submittedName>
        <fullName evidence="1">Uncharacterized protein</fullName>
    </submittedName>
</protein>
<dbReference type="PATRIC" id="fig|999432.5.peg.586"/>
<comment type="caution">
    <text evidence="1">The sequence shown here is derived from an EMBL/GenBank/DDBJ whole genome shotgun (WGS) entry which is preliminary data.</text>
</comment>
<dbReference type="HOGENOM" id="CLU_846789_0_0_12"/>
<dbReference type="RefSeq" id="WP_002683280.1">
    <property type="nucleotide sequence ID" value="NZ_CM001795.1"/>
</dbReference>
<organism evidence="1">
    <name type="scientific">Treponema denticola H-22</name>
    <dbReference type="NCBI Taxonomy" id="999432"/>
    <lineage>
        <taxon>Bacteria</taxon>
        <taxon>Pseudomonadati</taxon>
        <taxon>Spirochaetota</taxon>
        <taxon>Spirochaetia</taxon>
        <taxon>Spirochaetales</taxon>
        <taxon>Treponemataceae</taxon>
        <taxon>Treponema</taxon>
    </lineage>
</organism>
<dbReference type="EMBL" id="AGDV01000005">
    <property type="protein sequence ID" value="EMB35290.1"/>
    <property type="molecule type" value="Genomic_DNA"/>
</dbReference>
<gene>
    <name evidence="1" type="ORF">HMPREF9726_00565</name>
</gene>
<dbReference type="AlphaFoldDB" id="A0A0E2E750"/>
<name>A0A0E2E750_TREDN</name>
<reference evidence="1" key="1">
    <citation type="submission" date="2012-01" db="EMBL/GenBank/DDBJ databases">
        <title>The Genome Sequence of Treponema denticola H-22.</title>
        <authorList>
            <consortium name="The Broad Institute Genome Sequencing Platform"/>
            <person name="Earl A."/>
            <person name="Ward D."/>
            <person name="Feldgarden M."/>
            <person name="Gevers D."/>
            <person name="Blanton J.M."/>
            <person name="Fenno C.J."/>
            <person name="Baranova O.V."/>
            <person name="Mathney J."/>
            <person name="Dewhirst F.E."/>
            <person name="Izard J."/>
            <person name="Young S.K."/>
            <person name="Zeng Q."/>
            <person name="Gargeya S."/>
            <person name="Fitzgerald M."/>
            <person name="Haas B."/>
            <person name="Abouelleil A."/>
            <person name="Alvarado L."/>
            <person name="Arachchi H.M."/>
            <person name="Berlin A."/>
            <person name="Chapman S.B."/>
            <person name="Gearin G."/>
            <person name="Goldberg J."/>
            <person name="Griggs A."/>
            <person name="Gujja S."/>
            <person name="Hansen M."/>
            <person name="Heiman D."/>
            <person name="Howarth C."/>
            <person name="Larimer J."/>
            <person name="Lui A."/>
            <person name="MacDonald P.J.P."/>
            <person name="McCowen C."/>
            <person name="Montmayeur A."/>
            <person name="Murphy C."/>
            <person name="Neiman D."/>
            <person name="Pearson M."/>
            <person name="Priest M."/>
            <person name="Roberts A."/>
            <person name="Saif S."/>
            <person name="Shea T."/>
            <person name="Sisk P."/>
            <person name="Stolte C."/>
            <person name="Sykes S."/>
            <person name="Wortman J."/>
            <person name="Nusbaum C."/>
            <person name="Birren B."/>
        </authorList>
    </citation>
    <scope>NUCLEOTIDE SEQUENCE [LARGE SCALE GENOMIC DNA]</scope>
    <source>
        <strain evidence="1">H-22</strain>
    </source>
</reference>